<evidence type="ECO:0000259" key="1">
    <source>
        <dbReference type="PROSITE" id="PS50846"/>
    </source>
</evidence>
<name>A0ABN9LKH1_9NEOB</name>
<organism evidence="2 3">
    <name type="scientific">Ranitomeya imitator</name>
    <name type="common">mimic poison frog</name>
    <dbReference type="NCBI Taxonomy" id="111125"/>
    <lineage>
        <taxon>Eukaryota</taxon>
        <taxon>Metazoa</taxon>
        <taxon>Chordata</taxon>
        <taxon>Craniata</taxon>
        <taxon>Vertebrata</taxon>
        <taxon>Euteleostomi</taxon>
        <taxon>Amphibia</taxon>
        <taxon>Batrachia</taxon>
        <taxon>Anura</taxon>
        <taxon>Neobatrachia</taxon>
        <taxon>Hyloidea</taxon>
        <taxon>Dendrobatidae</taxon>
        <taxon>Dendrobatinae</taxon>
        <taxon>Ranitomeya</taxon>
    </lineage>
</organism>
<dbReference type="InterPro" id="IPR036163">
    <property type="entry name" value="HMA_dom_sf"/>
</dbReference>
<gene>
    <name evidence="2" type="ORF">RIMI_LOCUS10290694</name>
</gene>
<evidence type="ECO:0000313" key="3">
    <source>
        <dbReference type="Proteomes" id="UP001176940"/>
    </source>
</evidence>
<dbReference type="SUPFAM" id="SSF55008">
    <property type="entry name" value="HMA, heavy metal-associated domain"/>
    <property type="match status" value="1"/>
</dbReference>
<dbReference type="Proteomes" id="UP001176940">
    <property type="component" value="Unassembled WGS sequence"/>
</dbReference>
<feature type="domain" description="HMA" evidence="1">
    <location>
        <begin position="10"/>
        <end position="73"/>
    </location>
</feature>
<reference evidence="2" key="1">
    <citation type="submission" date="2023-07" db="EMBL/GenBank/DDBJ databases">
        <authorList>
            <person name="Stuckert A."/>
        </authorList>
    </citation>
    <scope>NUCLEOTIDE SEQUENCE</scope>
</reference>
<accession>A0ABN9LKH1</accession>
<dbReference type="Gene3D" id="3.30.70.100">
    <property type="match status" value="1"/>
</dbReference>
<dbReference type="Pfam" id="PF00403">
    <property type="entry name" value="HMA"/>
    <property type="match status" value="1"/>
</dbReference>
<proteinExistence type="predicted"/>
<comment type="caution">
    <text evidence="2">The sequence shown here is derived from an EMBL/GenBank/DDBJ whole genome shotgun (WGS) entry which is preliminary data.</text>
</comment>
<dbReference type="PROSITE" id="PS50846">
    <property type="entry name" value="HMA_2"/>
    <property type="match status" value="1"/>
</dbReference>
<protein>
    <recommendedName>
        <fullName evidence="1">HMA domain-containing protein</fullName>
    </recommendedName>
</protein>
<keyword evidence="3" id="KW-1185">Reference proteome</keyword>
<dbReference type="EMBL" id="CAUEEQ010022132">
    <property type="protein sequence ID" value="CAJ0944184.1"/>
    <property type="molecule type" value="Genomic_DNA"/>
</dbReference>
<evidence type="ECO:0000313" key="2">
    <source>
        <dbReference type="EMBL" id="CAJ0944184.1"/>
    </source>
</evidence>
<sequence length="73" mass="7930">MDTQESPGDMCKLEFAVQMTCEKCVLAIKNSLQDVKGVQNVNVSLASEAVVVETTLPASEVQKLLESTGRRQC</sequence>
<dbReference type="CDD" id="cd00371">
    <property type="entry name" value="HMA"/>
    <property type="match status" value="1"/>
</dbReference>
<dbReference type="InterPro" id="IPR006121">
    <property type="entry name" value="HMA_dom"/>
</dbReference>